<dbReference type="InterPro" id="IPR036736">
    <property type="entry name" value="ACP-like_sf"/>
</dbReference>
<dbReference type="PROSITE" id="PS00012">
    <property type="entry name" value="PHOSPHOPANTETHEINE"/>
    <property type="match status" value="1"/>
</dbReference>
<dbReference type="InterPro" id="IPR000873">
    <property type="entry name" value="AMP-dep_synth/lig_dom"/>
</dbReference>
<dbReference type="PROSITE" id="PS50075">
    <property type="entry name" value="CARRIER"/>
    <property type="match status" value="1"/>
</dbReference>
<gene>
    <name evidence="4" type="ORF">EK21DRAFT_55773</name>
</gene>
<dbReference type="InterPro" id="IPR042099">
    <property type="entry name" value="ANL_N_sf"/>
</dbReference>
<dbReference type="Proteomes" id="UP000799777">
    <property type="component" value="Unassembled WGS sequence"/>
</dbReference>
<dbReference type="PANTHER" id="PTHR43439">
    <property type="entry name" value="PHENYLACETATE-COENZYME A LIGASE"/>
    <property type="match status" value="1"/>
</dbReference>
<dbReference type="SMART" id="SM00823">
    <property type="entry name" value="PKS_PP"/>
    <property type="match status" value="1"/>
</dbReference>
<keyword evidence="5" id="KW-1185">Reference proteome</keyword>
<dbReference type="Gene3D" id="1.10.1200.10">
    <property type="entry name" value="ACP-like"/>
    <property type="match status" value="1"/>
</dbReference>
<evidence type="ECO:0000256" key="2">
    <source>
        <dbReference type="ARBA" id="ARBA00022553"/>
    </source>
</evidence>
<dbReference type="Gene3D" id="3.40.50.12780">
    <property type="entry name" value="N-terminal domain of ligase-like"/>
    <property type="match status" value="1"/>
</dbReference>
<sequence length="1064" mass="118314">MQTNYFVCTLGQASGLSTKAKQYRTINEFLDLQAQYHALLPAVGFPTPKTGIEEWDYKVLTFGEVYHGTNAFAQRLSRAVGESGQIVALLCHSSPEFFFTWLGLMRLGRSVLLIATQCQPAAILHLCKSCEASVLLYDKSHAERAQQTEALAREKDVPALRAQLLPLWDDEEVFDVIRGSVETIASPELDETAIAYLHHTSGTSSGLPKPIPQSHRAAIGVLPHLPKIPGIASFTTTPLYHGGIADLLRSWTSNSMIWLFPGKDVPITARNICLSLEAANVYSSEEMIPKVKYFSSVPYVLQMMEADGKGLTWLQGMDIVGVGGAALPAEVGDRLVKQGVNLISRFGSAECGFLLSSFRDFAKDKDWQYLRNYNPSNIVVFEQREDKLAELIVKPGWPHMQAKTNHEDGSFATADLFAPHPTIENAWLYKSRADSQLTLITGKKFDPAPLEAALATSPHLDDVLIFGNGQPYPGALLLRSEQSNGLSDAEVLDAIRPVVERLNRESQDHARIPSHMLVPLPHQTQPLEKSSKGTIIRTAADSRFEEVINSAYEARDQHTGEVADEDLPKYLTGLIQNMTSQSERLPDDMDLFAYGVDSIACMQLRRRLKHLMPNYEQDLPMSVVEDCGTVRCLTEFVLRKRHGQSDAAENDEEQLMLDLVKEYGSFTAFTESQGNVQQNGTRSGEVIVLTGATGALGAHILDLVQKTRDVETIYCLVRGSDEHAARERVSKALQERGLADLLPSDINSEKVKVVQAQLSDERLGLTNDLYDLLAKEATSIIHVAWTVNFRLKLRSFVKDNIAGVHNLLNLALAAPRSTPPRFTYCSSTASIMNSTPDAADRLTELIQADPSSASLLGYSRSKWVAEHICLDAHNRTSLRGRIAVVRVGQLAGDSVSGVWNTKEAWPIMLSTARLINCLPDLRDEPLDWLPVDVAAKAFLEIAQPAKGGRMDGEMPVYHVLNPHLTPTWHQMLHWIKKNEPFDIVEPQEWLKRLEGQEGSGHSAMKLLGLWKESYGKPTRSEDVKKRPQFSMEQTQCKIAALKDVQSLDEEYINRTWNWVQANVR</sequence>
<proteinExistence type="predicted"/>
<feature type="domain" description="Carrier" evidence="3">
    <location>
        <begin position="562"/>
        <end position="641"/>
    </location>
</feature>
<dbReference type="InterPro" id="IPR013120">
    <property type="entry name" value="FAR_NAD-bd"/>
</dbReference>
<keyword evidence="1" id="KW-0596">Phosphopantetheine</keyword>
<dbReference type="Pfam" id="PF07993">
    <property type="entry name" value="NAD_binding_4"/>
    <property type="match status" value="1"/>
</dbReference>
<protein>
    <submittedName>
        <fullName evidence="4">Acetyl-CoA synthetase-like protein</fullName>
    </submittedName>
</protein>
<comment type="caution">
    <text evidence="4">The sequence shown here is derived from an EMBL/GenBank/DDBJ whole genome shotgun (WGS) entry which is preliminary data.</text>
</comment>
<evidence type="ECO:0000256" key="1">
    <source>
        <dbReference type="ARBA" id="ARBA00022450"/>
    </source>
</evidence>
<dbReference type="Pfam" id="PF23562">
    <property type="entry name" value="AMP-binding_C_3"/>
    <property type="match status" value="1"/>
</dbReference>
<dbReference type="Pfam" id="PF00550">
    <property type="entry name" value="PP-binding"/>
    <property type="match status" value="1"/>
</dbReference>
<dbReference type="AlphaFoldDB" id="A0A9P4LQX6"/>
<dbReference type="InterPro" id="IPR051414">
    <property type="entry name" value="Adenylate-forming_Reductase"/>
</dbReference>
<dbReference type="InterPro" id="IPR036291">
    <property type="entry name" value="NAD(P)-bd_dom_sf"/>
</dbReference>
<keyword evidence="2" id="KW-0597">Phosphoprotein</keyword>
<dbReference type="EMBL" id="ML978160">
    <property type="protein sequence ID" value="KAF2034713.1"/>
    <property type="molecule type" value="Genomic_DNA"/>
</dbReference>
<dbReference type="InterPro" id="IPR006162">
    <property type="entry name" value="Ppantetheine_attach_site"/>
</dbReference>
<dbReference type="Gene3D" id="3.40.50.720">
    <property type="entry name" value="NAD(P)-binding Rossmann-like Domain"/>
    <property type="match status" value="1"/>
</dbReference>
<dbReference type="SUPFAM" id="SSF47336">
    <property type="entry name" value="ACP-like"/>
    <property type="match status" value="1"/>
</dbReference>
<dbReference type="GO" id="GO:0031177">
    <property type="term" value="F:phosphopantetheine binding"/>
    <property type="evidence" value="ECO:0007669"/>
    <property type="project" value="InterPro"/>
</dbReference>
<accession>A0A9P4LQX6</accession>
<name>A0A9P4LQX6_9PLEO</name>
<dbReference type="OrthoDB" id="429813at2759"/>
<evidence type="ECO:0000313" key="4">
    <source>
        <dbReference type="EMBL" id="KAF2034713.1"/>
    </source>
</evidence>
<evidence type="ECO:0000313" key="5">
    <source>
        <dbReference type="Proteomes" id="UP000799777"/>
    </source>
</evidence>
<dbReference type="InterPro" id="IPR020806">
    <property type="entry name" value="PKS_PP-bd"/>
</dbReference>
<evidence type="ECO:0000259" key="3">
    <source>
        <dbReference type="PROSITE" id="PS50075"/>
    </source>
</evidence>
<dbReference type="SUPFAM" id="SSF51735">
    <property type="entry name" value="NAD(P)-binding Rossmann-fold domains"/>
    <property type="match status" value="1"/>
</dbReference>
<reference evidence="4" key="1">
    <citation type="journal article" date="2020" name="Stud. Mycol.">
        <title>101 Dothideomycetes genomes: a test case for predicting lifestyles and emergence of pathogens.</title>
        <authorList>
            <person name="Haridas S."/>
            <person name="Albert R."/>
            <person name="Binder M."/>
            <person name="Bloem J."/>
            <person name="Labutti K."/>
            <person name="Salamov A."/>
            <person name="Andreopoulos B."/>
            <person name="Baker S."/>
            <person name="Barry K."/>
            <person name="Bills G."/>
            <person name="Bluhm B."/>
            <person name="Cannon C."/>
            <person name="Castanera R."/>
            <person name="Culley D."/>
            <person name="Daum C."/>
            <person name="Ezra D."/>
            <person name="Gonzalez J."/>
            <person name="Henrissat B."/>
            <person name="Kuo A."/>
            <person name="Liang C."/>
            <person name="Lipzen A."/>
            <person name="Lutzoni F."/>
            <person name="Magnuson J."/>
            <person name="Mondo S."/>
            <person name="Nolan M."/>
            <person name="Ohm R."/>
            <person name="Pangilinan J."/>
            <person name="Park H.-J."/>
            <person name="Ramirez L."/>
            <person name="Alfaro M."/>
            <person name="Sun H."/>
            <person name="Tritt A."/>
            <person name="Yoshinaga Y."/>
            <person name="Zwiers L.-H."/>
            <person name="Turgeon B."/>
            <person name="Goodwin S."/>
            <person name="Spatafora J."/>
            <person name="Crous P."/>
            <person name="Grigoriev I."/>
        </authorList>
    </citation>
    <scope>NUCLEOTIDE SEQUENCE</scope>
    <source>
        <strain evidence="4">CBS 110217</strain>
    </source>
</reference>
<organism evidence="4 5">
    <name type="scientific">Setomelanomma holmii</name>
    <dbReference type="NCBI Taxonomy" id="210430"/>
    <lineage>
        <taxon>Eukaryota</taxon>
        <taxon>Fungi</taxon>
        <taxon>Dikarya</taxon>
        <taxon>Ascomycota</taxon>
        <taxon>Pezizomycotina</taxon>
        <taxon>Dothideomycetes</taxon>
        <taxon>Pleosporomycetidae</taxon>
        <taxon>Pleosporales</taxon>
        <taxon>Pleosporineae</taxon>
        <taxon>Phaeosphaeriaceae</taxon>
        <taxon>Setomelanomma</taxon>
    </lineage>
</organism>
<dbReference type="PANTHER" id="PTHR43439:SF2">
    <property type="entry name" value="ENZYME, PUTATIVE (JCVI)-RELATED"/>
    <property type="match status" value="1"/>
</dbReference>
<dbReference type="InterPro" id="IPR009081">
    <property type="entry name" value="PP-bd_ACP"/>
</dbReference>
<dbReference type="Pfam" id="PF00501">
    <property type="entry name" value="AMP-binding"/>
    <property type="match status" value="1"/>
</dbReference>
<dbReference type="SUPFAM" id="SSF56801">
    <property type="entry name" value="Acetyl-CoA synthetase-like"/>
    <property type="match status" value="1"/>
</dbReference>